<keyword evidence="7" id="KW-0862">Zinc</keyword>
<dbReference type="GO" id="GO:0006508">
    <property type="term" value="P:proteolysis"/>
    <property type="evidence" value="ECO:0007669"/>
    <property type="project" value="UniProtKB-KW"/>
</dbReference>
<feature type="transmembrane region" description="Helical" evidence="11">
    <location>
        <begin position="377"/>
        <end position="398"/>
    </location>
</feature>
<keyword evidence="3 13" id="KW-0645">Protease</keyword>
<evidence type="ECO:0000256" key="3">
    <source>
        <dbReference type="ARBA" id="ARBA00022670"/>
    </source>
</evidence>
<evidence type="ECO:0000256" key="1">
    <source>
        <dbReference type="ARBA" id="ARBA00001947"/>
    </source>
</evidence>
<feature type="transmembrane region" description="Helical" evidence="11">
    <location>
        <begin position="550"/>
        <end position="571"/>
    </location>
</feature>
<dbReference type="GO" id="GO:0046872">
    <property type="term" value="F:metal ion binding"/>
    <property type="evidence" value="ECO:0007669"/>
    <property type="project" value="UniProtKB-KW"/>
</dbReference>
<name>A0AAC9HSE6_9PSEU</name>
<dbReference type="Gene3D" id="3.30.2010.10">
    <property type="entry name" value="Metalloproteases ('zincins'), catalytic domain"/>
    <property type="match status" value="1"/>
</dbReference>
<evidence type="ECO:0000259" key="12">
    <source>
        <dbReference type="Pfam" id="PF01435"/>
    </source>
</evidence>
<dbReference type="PANTHER" id="PTHR43221:SF2">
    <property type="entry name" value="PROTEASE HTPX HOMOLOG"/>
    <property type="match status" value="1"/>
</dbReference>
<feature type="transmembrane region" description="Helical" evidence="11">
    <location>
        <begin position="605"/>
        <end position="629"/>
    </location>
</feature>
<evidence type="ECO:0000256" key="7">
    <source>
        <dbReference type="ARBA" id="ARBA00022833"/>
    </source>
</evidence>
<gene>
    <name evidence="13" type="ORF">TL08_18885</name>
</gene>
<feature type="transmembrane region" description="Helical" evidence="11">
    <location>
        <begin position="443"/>
        <end position="466"/>
    </location>
</feature>
<dbReference type="AlphaFoldDB" id="A0AAC9HSE6"/>
<keyword evidence="5" id="KW-0479">Metal-binding</keyword>
<evidence type="ECO:0000256" key="4">
    <source>
        <dbReference type="ARBA" id="ARBA00022692"/>
    </source>
</evidence>
<evidence type="ECO:0000256" key="5">
    <source>
        <dbReference type="ARBA" id="ARBA00022723"/>
    </source>
</evidence>
<evidence type="ECO:0000256" key="10">
    <source>
        <dbReference type="ARBA" id="ARBA00023136"/>
    </source>
</evidence>
<evidence type="ECO:0000313" key="13">
    <source>
        <dbReference type="EMBL" id="AOS64568.1"/>
    </source>
</evidence>
<evidence type="ECO:0000256" key="8">
    <source>
        <dbReference type="ARBA" id="ARBA00022989"/>
    </source>
</evidence>
<dbReference type="Pfam" id="PF01435">
    <property type="entry name" value="Peptidase_M48"/>
    <property type="match status" value="1"/>
</dbReference>
<accession>A0AAC9HSE6</accession>
<evidence type="ECO:0000256" key="6">
    <source>
        <dbReference type="ARBA" id="ARBA00022801"/>
    </source>
</evidence>
<keyword evidence="6" id="KW-0378">Hydrolase</keyword>
<feature type="transmembrane region" description="Helical" evidence="11">
    <location>
        <begin position="219"/>
        <end position="239"/>
    </location>
</feature>
<dbReference type="PANTHER" id="PTHR43221">
    <property type="entry name" value="PROTEASE HTPX"/>
    <property type="match status" value="1"/>
</dbReference>
<feature type="transmembrane region" description="Helical" evidence="11">
    <location>
        <begin position="20"/>
        <end position="42"/>
    </location>
</feature>
<dbReference type="GO" id="GO:0004222">
    <property type="term" value="F:metalloendopeptidase activity"/>
    <property type="evidence" value="ECO:0007669"/>
    <property type="project" value="InterPro"/>
</dbReference>
<feature type="transmembrane region" description="Helical" evidence="11">
    <location>
        <begin position="674"/>
        <end position="693"/>
    </location>
</feature>
<evidence type="ECO:0000313" key="14">
    <source>
        <dbReference type="Proteomes" id="UP000095210"/>
    </source>
</evidence>
<dbReference type="Proteomes" id="UP000095210">
    <property type="component" value="Chromosome"/>
</dbReference>
<dbReference type="InterPro" id="IPR001915">
    <property type="entry name" value="Peptidase_M48"/>
</dbReference>
<protein>
    <submittedName>
        <fullName evidence="13">Zn-dependent protease with chaperone function</fullName>
    </submittedName>
</protein>
<feature type="transmembrane region" description="Helical" evidence="11">
    <location>
        <begin position="641"/>
        <end position="662"/>
    </location>
</feature>
<dbReference type="KEGG" id="ahm:TL08_18885"/>
<evidence type="ECO:0000256" key="11">
    <source>
        <dbReference type="SAM" id="Phobius"/>
    </source>
</evidence>
<feature type="transmembrane region" description="Helical" evidence="11">
    <location>
        <begin position="760"/>
        <end position="778"/>
    </location>
</feature>
<dbReference type="RefSeq" id="WP_069850815.1">
    <property type="nucleotide sequence ID" value="NZ_CP014859.1"/>
</dbReference>
<dbReference type="InterPro" id="IPR050083">
    <property type="entry name" value="HtpX_protease"/>
</dbReference>
<feature type="domain" description="Peptidase M48" evidence="12">
    <location>
        <begin position="130"/>
        <end position="334"/>
    </location>
</feature>
<keyword evidence="9" id="KW-0482">Metalloprotease</keyword>
<feature type="transmembrane region" description="Helical" evidence="11">
    <location>
        <begin position="719"/>
        <end position="740"/>
    </location>
</feature>
<evidence type="ECO:0000256" key="9">
    <source>
        <dbReference type="ARBA" id="ARBA00023049"/>
    </source>
</evidence>
<dbReference type="EMBL" id="CP014859">
    <property type="protein sequence ID" value="AOS64568.1"/>
    <property type="molecule type" value="Genomic_DNA"/>
</dbReference>
<keyword evidence="4 11" id="KW-0812">Transmembrane</keyword>
<keyword evidence="10 11" id="KW-0472">Membrane</keyword>
<feature type="transmembrane region" description="Helical" evidence="11">
    <location>
        <begin position="90"/>
        <end position="111"/>
    </location>
</feature>
<keyword evidence="14" id="KW-1185">Reference proteome</keyword>
<keyword evidence="2" id="KW-1003">Cell membrane</keyword>
<evidence type="ECO:0000256" key="2">
    <source>
        <dbReference type="ARBA" id="ARBA00022475"/>
    </source>
</evidence>
<feature type="transmembrane region" description="Helical" evidence="11">
    <location>
        <begin position="336"/>
        <end position="357"/>
    </location>
</feature>
<proteinExistence type="predicted"/>
<reference evidence="14" key="1">
    <citation type="submission" date="2016-03" db="EMBL/GenBank/DDBJ databases">
        <title>Complete genome sequence of the type strain Actinoalloteichus hymeniacidonis DSM 45092.</title>
        <authorList>
            <person name="Schaffert L."/>
            <person name="Albersmeier A."/>
            <person name="Winkler A."/>
            <person name="Kalinowski J."/>
            <person name="Zotchev S."/>
            <person name="Ruckert C."/>
        </authorList>
    </citation>
    <scope>NUCLEOTIDE SEQUENCE [LARGE SCALE GENOMIC DNA]</scope>
    <source>
        <strain evidence="14">HPA177(T) (DSM 45092(T))</strain>
    </source>
</reference>
<comment type="cofactor">
    <cofactor evidence="1">
        <name>Zn(2+)</name>
        <dbReference type="ChEBI" id="CHEBI:29105"/>
    </cofactor>
</comment>
<keyword evidence="8 11" id="KW-1133">Transmembrane helix</keyword>
<feature type="transmembrane region" description="Helical" evidence="11">
    <location>
        <begin position="251"/>
        <end position="269"/>
    </location>
</feature>
<feature type="transmembrane region" description="Helical" evidence="11">
    <location>
        <begin position="410"/>
        <end position="431"/>
    </location>
</feature>
<organism evidence="13 14">
    <name type="scientific">Actinoalloteichus hymeniacidonis</name>
    <dbReference type="NCBI Taxonomy" id="340345"/>
    <lineage>
        <taxon>Bacteria</taxon>
        <taxon>Bacillati</taxon>
        <taxon>Actinomycetota</taxon>
        <taxon>Actinomycetes</taxon>
        <taxon>Pseudonocardiales</taxon>
        <taxon>Pseudonocardiaceae</taxon>
        <taxon>Actinoalloteichus</taxon>
    </lineage>
</organism>
<feature type="transmembrane region" description="Helical" evidence="11">
    <location>
        <begin position="478"/>
        <end position="496"/>
    </location>
</feature>
<sequence>MTRATKLDERMLNAGTTAKFVLLVVLLIASSSMMVLNVALALTAYDGLSCSLAAGIAPGEDSPAEVIAKRGNQWLAYRECSERYAAPPSWWVLVVWWALLAALTALLFRVLPAWKARRGRVVPLAAIDHDGEIHRTVAALVATAGLEWSPRIVVDLTATSAGAVVFGRNKQATVCLHGGLIALRSAAPDRFRAVVLHELAHIANRDVTITYLTVALWRVYLGAALPPFLLWCAWRFWYMSDSEVGGIEAPIVFRALLLIAVLTVLVYLARSDVLRSREIYADLAAVRWGADHGGWTAPTEAEAEQSRGRRALRRFAELWHPHPSWALRRRALTDPAMLFGVDALPLFLTGAAGAIVHTHGMFVLTQYAAITLWAQHAIALTAAGLIAGVVGTALFRAVTHRALGGGAPPSAVRAGWWLGLGMVAGGIVTGQGTINEWVPLRPWILGLVVMAAMAFSWWLVHCARLWVAAWQGRSLRGVMVLSLLASALALSVWFYWWHTQGVAFATGWLPDLAGVRDSVVTFQLGIESDRPPLQLLDRVFARMVSMTDTVAGLPLVIAAFVGVWSVPLLAWTARKPAGRPAWAGDAPWAGGDPRPGEGLPALQRVLIPGAIGGIAGGLALAAVVAGLLAARETETSVARYVVAQMGGFVLTLVIASAVAALLARLAVPTHRLQAALIAGGVAAALAFAILLMWDASELCLPPLNLELAPCATVASPLPLFNSVFVTALPISALIAALIAVPRPLRRPRPSRPGLTAPARIAVIVLLGVNLTVASGYVFQQASFASRLPESADVQRNAVQTMPLDVGTAASPQARALQADAWFDRGGDDLLDTYYRSREELFDAVTLRVDAGYTVDLLTDIGPLCAELVDFSFSASDYFRIPDAEANVLWVTFLLQVWQAGEDCQTGIETNDADLFNSAMQELATAQDTAYEIDEALDAVISAGEG</sequence>